<feature type="non-terminal residue" evidence="1">
    <location>
        <position position="42"/>
    </location>
</feature>
<evidence type="ECO:0000313" key="1">
    <source>
        <dbReference type="EMBL" id="CAG8761767.1"/>
    </source>
</evidence>
<keyword evidence="2" id="KW-1185">Reference proteome</keyword>
<reference evidence="1" key="1">
    <citation type="submission" date="2021-06" db="EMBL/GenBank/DDBJ databases">
        <authorList>
            <person name="Kallberg Y."/>
            <person name="Tangrot J."/>
            <person name="Rosling A."/>
        </authorList>
    </citation>
    <scope>NUCLEOTIDE SEQUENCE</scope>
    <source>
        <strain evidence="1">MA461A</strain>
    </source>
</reference>
<dbReference type="EMBL" id="CAJVQC010036641">
    <property type="protein sequence ID" value="CAG8761767.1"/>
    <property type="molecule type" value="Genomic_DNA"/>
</dbReference>
<dbReference type="Proteomes" id="UP000789920">
    <property type="component" value="Unassembled WGS sequence"/>
</dbReference>
<accession>A0ACA9QPW8</accession>
<organism evidence="1 2">
    <name type="scientific">Racocetra persica</name>
    <dbReference type="NCBI Taxonomy" id="160502"/>
    <lineage>
        <taxon>Eukaryota</taxon>
        <taxon>Fungi</taxon>
        <taxon>Fungi incertae sedis</taxon>
        <taxon>Mucoromycota</taxon>
        <taxon>Glomeromycotina</taxon>
        <taxon>Glomeromycetes</taxon>
        <taxon>Diversisporales</taxon>
        <taxon>Gigasporaceae</taxon>
        <taxon>Racocetra</taxon>
    </lineage>
</organism>
<name>A0ACA9QPW8_9GLOM</name>
<evidence type="ECO:0000313" key="2">
    <source>
        <dbReference type="Proteomes" id="UP000789920"/>
    </source>
</evidence>
<sequence length="42" mass="4786">KQDYSEEDSELDPLEKKQMEAKAVIEADLENAEGMFKGVTIR</sequence>
<comment type="caution">
    <text evidence="1">The sequence shown here is derived from an EMBL/GenBank/DDBJ whole genome shotgun (WGS) entry which is preliminary data.</text>
</comment>
<gene>
    <name evidence="1" type="ORF">RPERSI_LOCUS15306</name>
</gene>
<proteinExistence type="predicted"/>
<feature type="non-terminal residue" evidence="1">
    <location>
        <position position="1"/>
    </location>
</feature>
<protein>
    <submittedName>
        <fullName evidence="1">25634_t:CDS:1</fullName>
    </submittedName>
</protein>